<evidence type="ECO:0000313" key="2">
    <source>
        <dbReference type="EMBL" id="KAH0744689.1"/>
    </source>
</evidence>
<evidence type="ECO:0000313" key="3">
    <source>
        <dbReference type="Proteomes" id="UP000826656"/>
    </source>
</evidence>
<sequence>MPSKERAGGKELEIMKSISTQRSSSLSEAFYLLSTNHFIMELSPDNNHFENNVQFISLDGRANVIANFCDQVSRNMDATGLQLPAAWTCPGKRKESIREALTSPFTDTKGKQELDQ</sequence>
<keyword evidence="3" id="KW-1185">Reference proteome</keyword>
<organism evidence="2 3">
    <name type="scientific">Solanum tuberosum</name>
    <name type="common">Potato</name>
    <dbReference type="NCBI Taxonomy" id="4113"/>
    <lineage>
        <taxon>Eukaryota</taxon>
        <taxon>Viridiplantae</taxon>
        <taxon>Streptophyta</taxon>
        <taxon>Embryophyta</taxon>
        <taxon>Tracheophyta</taxon>
        <taxon>Spermatophyta</taxon>
        <taxon>Magnoliopsida</taxon>
        <taxon>eudicotyledons</taxon>
        <taxon>Gunneridae</taxon>
        <taxon>Pentapetalae</taxon>
        <taxon>asterids</taxon>
        <taxon>lamiids</taxon>
        <taxon>Solanales</taxon>
        <taxon>Solanaceae</taxon>
        <taxon>Solanoideae</taxon>
        <taxon>Solaneae</taxon>
        <taxon>Solanum</taxon>
    </lineage>
</organism>
<protein>
    <submittedName>
        <fullName evidence="2">Uncharacterized protein</fullName>
    </submittedName>
</protein>
<dbReference type="Proteomes" id="UP000826656">
    <property type="component" value="Unassembled WGS sequence"/>
</dbReference>
<comment type="caution">
    <text evidence="2">The sequence shown here is derived from an EMBL/GenBank/DDBJ whole genome shotgun (WGS) entry which is preliminary data.</text>
</comment>
<proteinExistence type="predicted"/>
<dbReference type="EMBL" id="JAIVGD010000023">
    <property type="protein sequence ID" value="KAH0744689.1"/>
    <property type="molecule type" value="Genomic_DNA"/>
</dbReference>
<reference evidence="2 3" key="1">
    <citation type="journal article" date="2021" name="bioRxiv">
        <title>Chromosome-scale and haplotype-resolved genome assembly of a tetraploid potato cultivar.</title>
        <authorList>
            <person name="Sun H."/>
            <person name="Jiao W.-B."/>
            <person name="Krause K."/>
            <person name="Campoy J.A."/>
            <person name="Goel M."/>
            <person name="Folz-Donahue K."/>
            <person name="Kukat C."/>
            <person name="Huettel B."/>
            <person name="Schneeberger K."/>
        </authorList>
    </citation>
    <scope>NUCLEOTIDE SEQUENCE [LARGE SCALE GENOMIC DNA]</scope>
    <source>
        <strain evidence="2">SolTubOtavaFocal</strain>
        <tissue evidence="2">Leaves</tissue>
    </source>
</reference>
<feature type="region of interest" description="Disordered" evidence="1">
    <location>
        <begin position="93"/>
        <end position="116"/>
    </location>
</feature>
<name>A0ABQ7UDD0_SOLTU</name>
<accession>A0ABQ7UDD0</accession>
<gene>
    <name evidence="2" type="ORF">KY290_032682</name>
</gene>
<evidence type="ECO:0000256" key="1">
    <source>
        <dbReference type="SAM" id="MobiDB-lite"/>
    </source>
</evidence>